<feature type="domain" description="YknX-like C-terminal permuted SH3-like" evidence="6">
    <location>
        <begin position="290"/>
        <end position="358"/>
    </location>
</feature>
<evidence type="ECO:0000259" key="4">
    <source>
        <dbReference type="Pfam" id="PF25917"/>
    </source>
</evidence>
<dbReference type="PANTHER" id="PTHR30469:SF38">
    <property type="entry name" value="HLYD FAMILY SECRETION PROTEIN"/>
    <property type="match status" value="1"/>
</dbReference>
<dbReference type="AlphaFoldDB" id="A0AAW9R259"/>
<keyword evidence="2" id="KW-0175">Coiled coil</keyword>
<dbReference type="Pfam" id="PF25989">
    <property type="entry name" value="YknX_C"/>
    <property type="match status" value="1"/>
</dbReference>
<feature type="domain" description="CusB-like beta-barrel" evidence="5">
    <location>
        <begin position="214"/>
        <end position="281"/>
    </location>
</feature>
<dbReference type="GO" id="GO:1990281">
    <property type="term" value="C:efflux pump complex"/>
    <property type="evidence" value="ECO:0007669"/>
    <property type="project" value="TreeGrafter"/>
</dbReference>
<evidence type="ECO:0000259" key="6">
    <source>
        <dbReference type="Pfam" id="PF25989"/>
    </source>
</evidence>
<dbReference type="Pfam" id="PF25917">
    <property type="entry name" value="BSH_RND"/>
    <property type="match status" value="1"/>
</dbReference>
<dbReference type="Gene3D" id="2.40.50.100">
    <property type="match status" value="1"/>
</dbReference>
<dbReference type="EMBL" id="JBBDHC010000008">
    <property type="protein sequence ID" value="MEJ1249420.1"/>
    <property type="molecule type" value="Genomic_DNA"/>
</dbReference>
<dbReference type="NCBIfam" id="TIGR01730">
    <property type="entry name" value="RND_mfp"/>
    <property type="match status" value="1"/>
</dbReference>
<dbReference type="Proteomes" id="UP001364472">
    <property type="component" value="Unassembled WGS sequence"/>
</dbReference>
<dbReference type="PANTHER" id="PTHR30469">
    <property type="entry name" value="MULTIDRUG RESISTANCE PROTEIN MDTA"/>
    <property type="match status" value="1"/>
</dbReference>
<evidence type="ECO:0000313" key="7">
    <source>
        <dbReference type="EMBL" id="MEJ1249420.1"/>
    </source>
</evidence>
<feature type="domain" description="Multidrug resistance protein MdtA-like barrel-sandwich hybrid" evidence="4">
    <location>
        <begin position="78"/>
        <end position="206"/>
    </location>
</feature>
<dbReference type="FunFam" id="2.40.30.170:FF:000010">
    <property type="entry name" value="Efflux RND transporter periplasmic adaptor subunit"/>
    <property type="match status" value="1"/>
</dbReference>
<sequence length="378" mass="39806">MNLSSPTVRPAPRVGRLALAALILTLAACGGPDKPGSAAGGKAGPDAAPAAVVVEIATASLQPISASYNATAALEAPNEAQVVAKTSGVLLQLLVEEGDRVKAGQVLAKIDPERPRLEVQRAEALLRKLEAELARSKELYERKLVAADLYEKIRYDVDTQRAVYNMARLELSYTDIVAPISGVIAQRSAKVGNLIQLNASVFRIVDTSRLEATLNVPEREIGTLRAEAPVELRLDALPGQVFAGRIDRVSPVVDAGSGTFRVVCAIEPDERLRPGMFGRIAVVFDQRQDVLTVPRVALLEGDGEAAVYRVVDGKAVRTPVQLGYLSGELAEIRGGLAQGDAVVTTGKVALRDGALVEVIGGATAIPDELPGNADTAGY</sequence>
<dbReference type="InterPro" id="IPR058637">
    <property type="entry name" value="YknX-like_C"/>
</dbReference>
<organism evidence="7 8">
    <name type="scientific">Denitratimonas tolerans</name>
    <dbReference type="NCBI Taxonomy" id="1338420"/>
    <lineage>
        <taxon>Bacteria</taxon>
        <taxon>Pseudomonadati</taxon>
        <taxon>Pseudomonadota</taxon>
        <taxon>Gammaproteobacteria</taxon>
        <taxon>Lysobacterales</taxon>
        <taxon>Lysobacteraceae</taxon>
        <taxon>Denitratimonas</taxon>
    </lineage>
</organism>
<proteinExistence type="inferred from homology"/>
<evidence type="ECO:0000256" key="1">
    <source>
        <dbReference type="ARBA" id="ARBA00009477"/>
    </source>
</evidence>
<evidence type="ECO:0000256" key="3">
    <source>
        <dbReference type="SAM" id="SignalP"/>
    </source>
</evidence>
<dbReference type="SUPFAM" id="SSF111369">
    <property type="entry name" value="HlyD-like secretion proteins"/>
    <property type="match status" value="1"/>
</dbReference>
<dbReference type="InterPro" id="IPR058792">
    <property type="entry name" value="Beta-barrel_RND_2"/>
</dbReference>
<keyword evidence="8" id="KW-1185">Reference proteome</keyword>
<dbReference type="RefSeq" id="WP_337335139.1">
    <property type="nucleotide sequence ID" value="NZ_JBBDHC010000008.1"/>
</dbReference>
<accession>A0AAW9R259</accession>
<evidence type="ECO:0000256" key="2">
    <source>
        <dbReference type="SAM" id="Coils"/>
    </source>
</evidence>
<dbReference type="GO" id="GO:0015562">
    <property type="term" value="F:efflux transmembrane transporter activity"/>
    <property type="evidence" value="ECO:0007669"/>
    <property type="project" value="TreeGrafter"/>
</dbReference>
<comment type="similarity">
    <text evidence="1">Belongs to the membrane fusion protein (MFP) (TC 8.A.1) family.</text>
</comment>
<reference evidence="7 8" key="1">
    <citation type="journal article" date="2016" name="Antonie Van Leeuwenhoek">
        <title>Denitratimonas tolerans gen. nov., sp. nov., a denitrifying bacterium isolated from a bioreactor for tannery wastewater treatment.</title>
        <authorList>
            <person name="Han S.I."/>
            <person name="Kim J.O."/>
            <person name="Lee Y.R."/>
            <person name="Ekpeghere K.I."/>
            <person name="Koh S.C."/>
            <person name="Whang K.S."/>
        </authorList>
    </citation>
    <scope>NUCLEOTIDE SEQUENCE [LARGE SCALE GENOMIC DNA]</scope>
    <source>
        <strain evidence="7 8">KACC 17565</strain>
    </source>
</reference>
<keyword evidence="3" id="KW-0732">Signal</keyword>
<feature type="chain" id="PRO_5043869293" evidence="3">
    <location>
        <begin position="31"/>
        <end position="378"/>
    </location>
</feature>
<dbReference type="Gene3D" id="2.40.30.170">
    <property type="match status" value="1"/>
</dbReference>
<dbReference type="Gene3D" id="1.10.287.470">
    <property type="entry name" value="Helix hairpin bin"/>
    <property type="match status" value="1"/>
</dbReference>
<feature type="signal peptide" evidence="3">
    <location>
        <begin position="1"/>
        <end position="30"/>
    </location>
</feature>
<evidence type="ECO:0000313" key="8">
    <source>
        <dbReference type="Proteomes" id="UP001364472"/>
    </source>
</evidence>
<name>A0AAW9R259_9GAMM</name>
<dbReference type="InterPro" id="IPR006143">
    <property type="entry name" value="RND_pump_MFP"/>
</dbReference>
<evidence type="ECO:0000259" key="5">
    <source>
        <dbReference type="Pfam" id="PF25954"/>
    </source>
</evidence>
<dbReference type="InterPro" id="IPR058625">
    <property type="entry name" value="MdtA-like_BSH"/>
</dbReference>
<comment type="caution">
    <text evidence="7">The sequence shown here is derived from an EMBL/GenBank/DDBJ whole genome shotgun (WGS) entry which is preliminary data.</text>
</comment>
<dbReference type="Pfam" id="PF25954">
    <property type="entry name" value="Beta-barrel_RND_2"/>
    <property type="match status" value="1"/>
</dbReference>
<gene>
    <name evidence="7" type="ORF">WB794_07010</name>
</gene>
<protein>
    <submittedName>
        <fullName evidence="7">Efflux RND transporter periplasmic adaptor subunit</fullName>
    </submittedName>
</protein>
<dbReference type="Gene3D" id="2.40.420.20">
    <property type="match status" value="1"/>
</dbReference>
<feature type="coiled-coil region" evidence="2">
    <location>
        <begin position="119"/>
        <end position="146"/>
    </location>
</feature>